<dbReference type="Pfam" id="PF07745">
    <property type="entry name" value="Glyco_hydro_53"/>
    <property type="match status" value="1"/>
</dbReference>
<keyword evidence="4 6" id="KW-0378">Hydrolase</keyword>
<reference evidence="7 8" key="1">
    <citation type="journal article" date="2016" name="Mol. Biol. Evol.">
        <title>Comparative Genomics of Early-Diverging Mushroom-Forming Fungi Provides Insights into the Origins of Lignocellulose Decay Capabilities.</title>
        <authorList>
            <person name="Nagy L.G."/>
            <person name="Riley R."/>
            <person name="Tritt A."/>
            <person name="Adam C."/>
            <person name="Daum C."/>
            <person name="Floudas D."/>
            <person name="Sun H."/>
            <person name="Yadav J.S."/>
            <person name="Pangilinan J."/>
            <person name="Larsson K.H."/>
            <person name="Matsuura K."/>
            <person name="Barry K."/>
            <person name="Labutti K."/>
            <person name="Kuo R."/>
            <person name="Ohm R.A."/>
            <person name="Bhattacharya S.S."/>
            <person name="Shirouzu T."/>
            <person name="Yoshinaga Y."/>
            <person name="Martin F.M."/>
            <person name="Grigoriev I.V."/>
            <person name="Hibbett D.S."/>
        </authorList>
    </citation>
    <scope>NUCLEOTIDE SEQUENCE [LARGE SCALE GENOMIC DNA]</scope>
    <source>
        <strain evidence="7 8">CBS 109695</strain>
    </source>
</reference>
<evidence type="ECO:0000313" key="7">
    <source>
        <dbReference type="EMBL" id="KZP26459.1"/>
    </source>
</evidence>
<dbReference type="GO" id="GO:0045490">
    <property type="term" value="P:pectin catabolic process"/>
    <property type="evidence" value="ECO:0007669"/>
    <property type="project" value="TreeGrafter"/>
</dbReference>
<organism evidence="7 8">
    <name type="scientific">Athelia psychrophila</name>
    <dbReference type="NCBI Taxonomy" id="1759441"/>
    <lineage>
        <taxon>Eukaryota</taxon>
        <taxon>Fungi</taxon>
        <taxon>Dikarya</taxon>
        <taxon>Basidiomycota</taxon>
        <taxon>Agaricomycotina</taxon>
        <taxon>Agaricomycetes</taxon>
        <taxon>Agaricomycetidae</taxon>
        <taxon>Atheliales</taxon>
        <taxon>Atheliaceae</taxon>
        <taxon>Athelia</taxon>
    </lineage>
</organism>
<feature type="signal peptide" evidence="6">
    <location>
        <begin position="1"/>
        <end position="24"/>
    </location>
</feature>
<dbReference type="SUPFAM" id="SSF51445">
    <property type="entry name" value="(Trans)glycosidases"/>
    <property type="match status" value="1"/>
</dbReference>
<gene>
    <name evidence="7" type="ORF">FIBSPDRAFT_854763</name>
</gene>
<dbReference type="InterPro" id="IPR011683">
    <property type="entry name" value="Glyco_hydro_53"/>
</dbReference>
<comment type="similarity">
    <text evidence="2 6">Belongs to the glycosyl hydrolase 53 family.</text>
</comment>
<dbReference type="InterPro" id="IPR017853">
    <property type="entry name" value="GH"/>
</dbReference>
<keyword evidence="5 6" id="KW-0326">Glycosidase</keyword>
<accession>A0A166PUD3</accession>
<evidence type="ECO:0000256" key="5">
    <source>
        <dbReference type="ARBA" id="ARBA00023295"/>
    </source>
</evidence>
<dbReference type="GO" id="GO:0031218">
    <property type="term" value="F:arabinogalactan endo-1,4-beta-galactosidase activity"/>
    <property type="evidence" value="ECO:0007669"/>
    <property type="project" value="UniProtKB-EC"/>
</dbReference>
<name>A0A166PUD3_9AGAM</name>
<sequence>MAASSFRALSLLLVTTLLTATTHALTYHCADFSSLPVVEAAGVTYKDSGTTTKFETILFNHGTNMARIRVWTAGAYDLTVALATAKRAYAAGMKLYIDLHYSDTWADPGDQSIPSGWPTTLAGLDTEIYTYTLDLVESFTNQGTPITILSLGNEINSGILFPIGEISVNGYDGLSQLLHSAAAGARAGSSTLKTMIHLANGWEASAVASFYTQIFRAGEFATTDIDYMGFSFYPFYGTGATLSALEASLKSIYSTYGKDTMVVETDWPVSCSGVTLSDTAVPISAAGQSTWVGDIKTTLSAVTGALGICYWEPGWVGNANLGSGCSDNLLVDSSGNTRTSIAMFSADM</sequence>
<protein>
    <recommendedName>
        <fullName evidence="3 6">Arabinogalactan endo-beta-1,4-galactanase</fullName>
        <ecNumber evidence="3 6">3.2.1.89</ecNumber>
    </recommendedName>
</protein>
<keyword evidence="8" id="KW-1185">Reference proteome</keyword>
<proteinExistence type="inferred from homology"/>
<dbReference type="STRING" id="436010.A0A166PUD3"/>
<dbReference type="AlphaFoldDB" id="A0A166PUD3"/>
<evidence type="ECO:0000256" key="4">
    <source>
        <dbReference type="ARBA" id="ARBA00022801"/>
    </source>
</evidence>
<dbReference type="Gene3D" id="3.20.20.80">
    <property type="entry name" value="Glycosidases"/>
    <property type="match status" value="1"/>
</dbReference>
<dbReference type="PANTHER" id="PTHR34983:SF1">
    <property type="entry name" value="ARABINOGALACTAN ENDO-BETA-1,4-GALACTANASE A"/>
    <property type="match status" value="1"/>
</dbReference>
<dbReference type="Proteomes" id="UP000076532">
    <property type="component" value="Unassembled WGS sequence"/>
</dbReference>
<evidence type="ECO:0000313" key="8">
    <source>
        <dbReference type="Proteomes" id="UP000076532"/>
    </source>
</evidence>
<evidence type="ECO:0000256" key="2">
    <source>
        <dbReference type="ARBA" id="ARBA00010687"/>
    </source>
</evidence>
<evidence type="ECO:0000256" key="1">
    <source>
        <dbReference type="ARBA" id="ARBA00001695"/>
    </source>
</evidence>
<keyword evidence="6" id="KW-0732">Signal</keyword>
<dbReference type="EMBL" id="KV417514">
    <property type="protein sequence ID" value="KZP26459.1"/>
    <property type="molecule type" value="Genomic_DNA"/>
</dbReference>
<feature type="chain" id="PRO_5007748929" description="Arabinogalactan endo-beta-1,4-galactanase" evidence="6">
    <location>
        <begin position="25"/>
        <end position="348"/>
    </location>
</feature>
<evidence type="ECO:0000256" key="6">
    <source>
        <dbReference type="RuleBase" id="RU361192"/>
    </source>
</evidence>
<dbReference type="OrthoDB" id="110914at2759"/>
<dbReference type="EC" id="3.2.1.89" evidence="3 6"/>
<dbReference type="GO" id="GO:0015926">
    <property type="term" value="F:glucosidase activity"/>
    <property type="evidence" value="ECO:0007669"/>
    <property type="project" value="InterPro"/>
</dbReference>
<dbReference type="PANTHER" id="PTHR34983">
    <property type="entry name" value="ARABINOGALACTAN ENDO-BETA-1,4-GALACTANASE A"/>
    <property type="match status" value="1"/>
</dbReference>
<evidence type="ECO:0000256" key="3">
    <source>
        <dbReference type="ARBA" id="ARBA00012556"/>
    </source>
</evidence>
<comment type="catalytic activity">
    <reaction evidence="1 6">
        <text>The enzyme specifically hydrolyzes (1-&gt;4)-beta-D-galactosidic linkages in type I arabinogalactans.</text>
        <dbReference type="EC" id="3.2.1.89"/>
    </reaction>
</comment>